<dbReference type="Gene3D" id="3.30.70.270">
    <property type="match status" value="2"/>
</dbReference>
<dbReference type="CDD" id="cd01647">
    <property type="entry name" value="RT_LTR"/>
    <property type="match status" value="1"/>
</dbReference>
<protein>
    <submittedName>
        <fullName evidence="3">Retrovirus-related Pol polyprotein from transposon 17.6</fullName>
    </submittedName>
</protein>
<dbReference type="InterPro" id="IPR012337">
    <property type="entry name" value="RNaseH-like_sf"/>
</dbReference>
<feature type="region of interest" description="Disordered" evidence="1">
    <location>
        <begin position="349"/>
        <end position="371"/>
    </location>
</feature>
<dbReference type="Pfam" id="PF13456">
    <property type="entry name" value="RVT_3"/>
    <property type="match status" value="1"/>
</dbReference>
<dbReference type="InterPro" id="IPR043502">
    <property type="entry name" value="DNA/RNA_pol_sf"/>
</dbReference>
<dbReference type="InterPro" id="IPR036397">
    <property type="entry name" value="RNaseH_sf"/>
</dbReference>
<dbReference type="InterPro" id="IPR041588">
    <property type="entry name" value="Integrase_H2C2"/>
</dbReference>
<dbReference type="Pfam" id="PF17921">
    <property type="entry name" value="Integrase_H2C2"/>
    <property type="match status" value="1"/>
</dbReference>
<dbReference type="Gene3D" id="3.30.420.10">
    <property type="entry name" value="Ribonuclease H-like superfamily/Ribonuclease H"/>
    <property type="match status" value="2"/>
</dbReference>
<feature type="domain" description="Integrase catalytic" evidence="2">
    <location>
        <begin position="970"/>
        <end position="1072"/>
    </location>
</feature>
<dbReference type="InterPro" id="IPR002156">
    <property type="entry name" value="RNaseH_domain"/>
</dbReference>
<dbReference type="PROSITE" id="PS50994">
    <property type="entry name" value="INTEGRASE"/>
    <property type="match status" value="1"/>
</dbReference>
<dbReference type="EMBL" id="QGNW01001045">
    <property type="protein sequence ID" value="RVW57687.1"/>
    <property type="molecule type" value="Genomic_DNA"/>
</dbReference>
<dbReference type="Pfam" id="PF17919">
    <property type="entry name" value="RT_RNaseH_2"/>
    <property type="match status" value="1"/>
</dbReference>
<dbReference type="GO" id="GO:0004523">
    <property type="term" value="F:RNA-DNA hybrid ribonuclease activity"/>
    <property type="evidence" value="ECO:0007669"/>
    <property type="project" value="InterPro"/>
</dbReference>
<evidence type="ECO:0000259" key="2">
    <source>
        <dbReference type="PROSITE" id="PS50994"/>
    </source>
</evidence>
<dbReference type="InterPro" id="IPR043128">
    <property type="entry name" value="Rev_trsase/Diguanyl_cyclase"/>
</dbReference>
<sequence length="1072" mass="120620">MTLRPLLIGLSRRSGHCISQIRVDTTTIPEGLIHFLTADKATCIVFSDDDLPPEGSDHVRPYSLTLLVQGRRVLSVLLDNGSTLNVCPLVTAIALGFSPYDFGSSTHTVRAYDGTQRTIMGTLTTHVMRGSVRYSILFQISHSEDDLHLTGFTFDEVQVVSLEDDSRDMLGFGPPPARAAVAPRVEGADHVSERVEVQETPDYDLPMDLGDGTDGVILPNTYMDEMDMIDIGRILDVAPHKLHSAFDMFWTLPGPHSAFHAFGISMLEFDDDGFVASDVTHDVFFVEGAFDSVDPPLSFDIMSGFVTRFDDVSYGNNDMSIFEYLPMSQHFPLIAPLVPTTHICDVDDVGDTDGPLSGQSDSNFDSDMDDRKVTPISSSTELIDFGASDQPREIRIGSSLSPYERSRLIDPLRSYLDVFAWSYEDMPGLDPSIVKEEIQNQLGVGFLSVVEYLEWLANVVPVPKKDGKILMALEDMEMNSFITEWGTYCYRVMPFGLKNAEATYQRAATAIFHDMMHRDVEVLRLNPKKCTFGVTSGKLLGHIVSERGIEVDPKKIRAILDMPAPRTEREIRGFLGKLQYISCFIAKLIDICEPIFRLLRKNQPTFWDDDCEHAFEKVKEYLLSPLVLVPPTPGRPLLLYLSVSDMALGCMLAQLDDSGKERAIYYLSKRMLEYECRYIMIESFCLALVWATMRLRHYVTEYSILLKSVKGSIIADHLASLPVFDDKPINYDFPDEQFVSVTSIAGWRLYFDGAANQSGFGIGILLISIQGDHIPRSNLGVRQLEIHGDSNLVIQQTQGIWRTRDEKLKPYHAYLDLLVDRFDELRYTHLPIVENQFADALATLAYVIEIPTGVTVRPLLIESRSAPAYYCLIGDIEDQDELPLDALYRRSPDGLLLLCLDRASADRVMREVHAGVCGPHMGGHMLARKIMRTGYFWLTMETDCCQFVQRCPECQMHSDLIHVPPSELHALTSPWPFSIWGIDILRKISPKSSSGHEYILVAIDYFTKWVEAASYARLTTAKVAKFIRSDIICRCGAPHELISDRGVHFRGEVDTLIQEYGIQHHRSSAYRL</sequence>
<name>A0A438FCG3_VITVI</name>
<dbReference type="FunFam" id="3.30.70.270:FF:000020">
    <property type="entry name" value="Transposon Tf2-6 polyprotein-like Protein"/>
    <property type="match status" value="1"/>
</dbReference>
<dbReference type="GO" id="GO:0003676">
    <property type="term" value="F:nucleic acid binding"/>
    <property type="evidence" value="ECO:0007669"/>
    <property type="project" value="InterPro"/>
</dbReference>
<dbReference type="AlphaFoldDB" id="A0A438FCG3"/>
<evidence type="ECO:0000313" key="3">
    <source>
        <dbReference type="EMBL" id="RVW57687.1"/>
    </source>
</evidence>
<evidence type="ECO:0000256" key="1">
    <source>
        <dbReference type="SAM" id="MobiDB-lite"/>
    </source>
</evidence>
<dbReference type="InterPro" id="IPR001584">
    <property type="entry name" value="Integrase_cat-core"/>
</dbReference>
<proteinExistence type="predicted"/>
<dbReference type="PANTHER" id="PTHR48475:SF1">
    <property type="entry name" value="RNASE H TYPE-1 DOMAIN-CONTAINING PROTEIN"/>
    <property type="match status" value="1"/>
</dbReference>
<dbReference type="PANTHER" id="PTHR48475">
    <property type="entry name" value="RIBONUCLEASE H"/>
    <property type="match status" value="1"/>
</dbReference>
<comment type="caution">
    <text evidence="3">The sequence shown here is derived from an EMBL/GenBank/DDBJ whole genome shotgun (WGS) entry which is preliminary data.</text>
</comment>
<accession>A0A438FCG3</accession>
<organism evidence="3 4">
    <name type="scientific">Vitis vinifera</name>
    <name type="common">Grape</name>
    <dbReference type="NCBI Taxonomy" id="29760"/>
    <lineage>
        <taxon>Eukaryota</taxon>
        <taxon>Viridiplantae</taxon>
        <taxon>Streptophyta</taxon>
        <taxon>Embryophyta</taxon>
        <taxon>Tracheophyta</taxon>
        <taxon>Spermatophyta</taxon>
        <taxon>Magnoliopsida</taxon>
        <taxon>eudicotyledons</taxon>
        <taxon>Gunneridae</taxon>
        <taxon>Pentapetalae</taxon>
        <taxon>rosids</taxon>
        <taxon>Vitales</taxon>
        <taxon>Vitaceae</taxon>
        <taxon>Viteae</taxon>
        <taxon>Vitis</taxon>
    </lineage>
</organism>
<dbReference type="SUPFAM" id="SSF53098">
    <property type="entry name" value="Ribonuclease H-like"/>
    <property type="match status" value="2"/>
</dbReference>
<dbReference type="InterPro" id="IPR041577">
    <property type="entry name" value="RT_RNaseH_2"/>
</dbReference>
<dbReference type="GO" id="GO:0015074">
    <property type="term" value="P:DNA integration"/>
    <property type="evidence" value="ECO:0007669"/>
    <property type="project" value="InterPro"/>
</dbReference>
<dbReference type="CDD" id="cd09279">
    <property type="entry name" value="RNase_HI_like"/>
    <property type="match status" value="1"/>
</dbReference>
<dbReference type="Gene3D" id="1.10.340.70">
    <property type="match status" value="1"/>
</dbReference>
<reference evidence="3 4" key="1">
    <citation type="journal article" date="2018" name="PLoS Genet.">
        <title>Population sequencing reveals clonal diversity and ancestral inbreeding in the grapevine cultivar Chardonnay.</title>
        <authorList>
            <person name="Roach M.J."/>
            <person name="Johnson D.L."/>
            <person name="Bohlmann J."/>
            <person name="van Vuuren H.J."/>
            <person name="Jones S.J."/>
            <person name="Pretorius I.S."/>
            <person name="Schmidt S.A."/>
            <person name="Borneman A.R."/>
        </authorList>
    </citation>
    <scope>NUCLEOTIDE SEQUENCE [LARGE SCALE GENOMIC DNA]</scope>
    <source>
        <strain evidence="4">cv. Chardonnay</strain>
        <tissue evidence="3">Leaf</tissue>
    </source>
</reference>
<dbReference type="Proteomes" id="UP000288805">
    <property type="component" value="Unassembled WGS sequence"/>
</dbReference>
<dbReference type="Pfam" id="PF00665">
    <property type="entry name" value="rve"/>
    <property type="match status" value="1"/>
</dbReference>
<gene>
    <name evidence="3" type="primary">pol_1980</name>
    <name evidence="3" type="ORF">CK203_117464</name>
</gene>
<evidence type="ECO:0000313" key="4">
    <source>
        <dbReference type="Proteomes" id="UP000288805"/>
    </source>
</evidence>
<dbReference type="SUPFAM" id="SSF56672">
    <property type="entry name" value="DNA/RNA polymerases"/>
    <property type="match status" value="1"/>
</dbReference>